<feature type="region of interest" description="Disordered" evidence="1">
    <location>
        <begin position="129"/>
        <end position="178"/>
    </location>
</feature>
<keyword evidence="2" id="KW-1133">Transmembrane helix</keyword>
<feature type="region of interest" description="Disordered" evidence="1">
    <location>
        <begin position="344"/>
        <end position="374"/>
    </location>
</feature>
<protein>
    <submittedName>
        <fullName evidence="3">Putative leucine-rich repeat-containing protein</fullName>
    </submittedName>
</protein>
<evidence type="ECO:0000256" key="2">
    <source>
        <dbReference type="SAM" id="Phobius"/>
    </source>
</evidence>
<evidence type="ECO:0000256" key="1">
    <source>
        <dbReference type="SAM" id="MobiDB-lite"/>
    </source>
</evidence>
<evidence type="ECO:0000313" key="3">
    <source>
        <dbReference type="EMBL" id="ETE63918.1"/>
    </source>
</evidence>
<keyword evidence="4" id="KW-1185">Reference proteome</keyword>
<proteinExistence type="predicted"/>
<sequence>AAYHSHLPDCCREQISDPVLGRKNFFLASKTRRSGSPKDPSPPPSCFTSLCGFMDAHLTENMELTPFFKVPSSQFIGSLRSVAPIVLMILLLLLCFPFKKKKHRLSIRTRKKDLNMSELIELTKLEDGLSPERESLSDQSLHKGNTLPSHQAQEQSNGFSSELQKGNADSPKYTQVVNSSQQTVEKLNMNQQRNLSPQAPGSNVPSPSPLQFRKLPVTPKEAYLSRMLPSTQNLDNLVYESIGIKEQELYSKDWLEGRTGCQMVSSDNSICSTTHGVGAGPVVLVGKDSEVAGSNNMPVQLSPAQPCQESHGQLQEMAPEKEAPQAQLESDSRRLSAMYARVCKRTKASQPVQPLNRDEPKEQEEEEPPPIPEKCFEHIYESLNVDGEMQDGGL</sequence>
<comment type="caution">
    <text evidence="3">The sequence shown here is derived from an EMBL/GenBank/DDBJ whole genome shotgun (WGS) entry which is preliminary data.</text>
</comment>
<feature type="region of interest" description="Disordered" evidence="1">
    <location>
        <begin position="294"/>
        <end position="332"/>
    </location>
</feature>
<dbReference type="Proteomes" id="UP000018936">
    <property type="component" value="Unassembled WGS sequence"/>
</dbReference>
<keyword evidence="2" id="KW-0812">Transmembrane</keyword>
<evidence type="ECO:0000313" key="4">
    <source>
        <dbReference type="Proteomes" id="UP000018936"/>
    </source>
</evidence>
<gene>
    <name evidence="3" type="ORF">L345_10313</name>
</gene>
<feature type="compositionally biased region" description="Polar residues" evidence="1">
    <location>
        <begin position="294"/>
        <end position="313"/>
    </location>
</feature>
<feature type="transmembrane region" description="Helical" evidence="2">
    <location>
        <begin position="75"/>
        <end position="98"/>
    </location>
</feature>
<feature type="compositionally biased region" description="Polar residues" evidence="1">
    <location>
        <begin position="137"/>
        <end position="164"/>
    </location>
</feature>
<dbReference type="OrthoDB" id="9039028at2759"/>
<keyword evidence="2" id="KW-0472">Membrane</keyword>
<dbReference type="EMBL" id="AZIM01002504">
    <property type="protein sequence ID" value="ETE63918.1"/>
    <property type="molecule type" value="Genomic_DNA"/>
</dbReference>
<accession>V8NQG9</accession>
<feature type="non-terminal residue" evidence="3">
    <location>
        <position position="1"/>
    </location>
</feature>
<organism evidence="3 4">
    <name type="scientific">Ophiophagus hannah</name>
    <name type="common">King cobra</name>
    <name type="synonym">Naja hannah</name>
    <dbReference type="NCBI Taxonomy" id="8665"/>
    <lineage>
        <taxon>Eukaryota</taxon>
        <taxon>Metazoa</taxon>
        <taxon>Chordata</taxon>
        <taxon>Craniata</taxon>
        <taxon>Vertebrata</taxon>
        <taxon>Euteleostomi</taxon>
        <taxon>Lepidosauria</taxon>
        <taxon>Squamata</taxon>
        <taxon>Bifurcata</taxon>
        <taxon>Unidentata</taxon>
        <taxon>Episquamata</taxon>
        <taxon>Toxicofera</taxon>
        <taxon>Serpentes</taxon>
        <taxon>Colubroidea</taxon>
        <taxon>Elapidae</taxon>
        <taxon>Elapinae</taxon>
        <taxon>Ophiophagus</taxon>
    </lineage>
</organism>
<dbReference type="AlphaFoldDB" id="V8NQG9"/>
<reference evidence="3 4" key="1">
    <citation type="journal article" date="2013" name="Proc. Natl. Acad. Sci. U.S.A.">
        <title>The king cobra genome reveals dynamic gene evolution and adaptation in the snake venom system.</title>
        <authorList>
            <person name="Vonk F.J."/>
            <person name="Casewell N.R."/>
            <person name="Henkel C.V."/>
            <person name="Heimberg A.M."/>
            <person name="Jansen H.J."/>
            <person name="McCleary R.J."/>
            <person name="Kerkkamp H.M."/>
            <person name="Vos R.A."/>
            <person name="Guerreiro I."/>
            <person name="Calvete J.J."/>
            <person name="Wuster W."/>
            <person name="Woods A.E."/>
            <person name="Logan J.M."/>
            <person name="Harrison R.A."/>
            <person name="Castoe T.A."/>
            <person name="de Koning A.P."/>
            <person name="Pollock D.D."/>
            <person name="Yandell M."/>
            <person name="Calderon D."/>
            <person name="Renjifo C."/>
            <person name="Currier R.B."/>
            <person name="Salgado D."/>
            <person name="Pla D."/>
            <person name="Sanz L."/>
            <person name="Hyder A.S."/>
            <person name="Ribeiro J.M."/>
            <person name="Arntzen J.W."/>
            <person name="van den Thillart G.E."/>
            <person name="Boetzer M."/>
            <person name="Pirovano W."/>
            <person name="Dirks R.P."/>
            <person name="Spaink H.P."/>
            <person name="Duboule D."/>
            <person name="McGlinn E."/>
            <person name="Kini R.M."/>
            <person name="Richardson M.K."/>
        </authorList>
    </citation>
    <scope>NUCLEOTIDE SEQUENCE</scope>
    <source>
        <tissue evidence="3">Blood</tissue>
    </source>
</reference>
<name>V8NQG9_OPHHA</name>